<dbReference type="InterPro" id="IPR003812">
    <property type="entry name" value="Fido"/>
</dbReference>
<sequence length="474" mass="54356">MRHPDQDADFVSVLDVFQKHSVPLSLEQIHQALPKKSRRTLQRRMAALVKEGKLLARGERGGRRYMLPAVTDWPLPHEQLTYRYPKRREHEEISRLRKDEGIPFSKEGSEIRHIVHQPLAKRKPVGYQPAFLDAYQPNVSAYLSKSDRAKLTSLGQSVSGLQPAGTYFRQVLGRLLIDLSWNSSRLEGNTYSLLETERLLELGENAAGKDLRDAQMILNHKAAIELLSEQPEEIGFNHYTVCNLHALLSENLLPDPRAGGRLRMRPVGITGTVYHPTSVPQLIDEQFRQILIKAEAIENPFEQSFFAMVHLPYLQPFEDVNKRVSRLACNIPMVRHNLCPMSFVDVSQSDYVSAILGVYELNRVDYLRDVYLWAYERSCARYSTIRQTLGDPDLLRLRYRTELGDFVREVVRGGLDKATASRLIAVKAQSLIPSPDRPRFIETVETELGNLHPGNIARYRLRPSEFQSWLIGWR</sequence>
<evidence type="ECO:0000256" key="1">
    <source>
        <dbReference type="PIRSR" id="PIRSR640198-2"/>
    </source>
</evidence>
<dbReference type="Gene3D" id="1.10.3290.10">
    <property type="entry name" value="Fido-like domain"/>
    <property type="match status" value="1"/>
</dbReference>
<feature type="binding site" evidence="1">
    <location>
        <begin position="319"/>
        <end position="326"/>
    </location>
    <ligand>
        <name>ATP</name>
        <dbReference type="ChEBI" id="CHEBI:30616"/>
    </ligand>
</feature>
<keyword evidence="1" id="KW-0067">ATP-binding</keyword>
<dbReference type="OrthoDB" id="9807853at2"/>
<reference evidence="4 5" key="1">
    <citation type="submission" date="2019-05" db="EMBL/GenBank/DDBJ databases">
        <title>Verrucobacter flavum gen. nov., sp. nov. a new member of the family Verrucomicrobiaceae.</title>
        <authorList>
            <person name="Szuroczki S."/>
            <person name="Abbaszade G."/>
            <person name="Szabo A."/>
            <person name="Felfoldi T."/>
            <person name="Schumann P."/>
            <person name="Boka K."/>
            <person name="Keki Z."/>
            <person name="Toumi M."/>
            <person name="Toth E."/>
        </authorList>
    </citation>
    <scope>NUCLEOTIDE SEQUENCE [LARGE SCALE GENOMIC DNA]</scope>
    <source>
        <strain evidence="4 5">MG-N-17</strain>
    </source>
</reference>
<dbReference type="PROSITE" id="PS51459">
    <property type="entry name" value="FIDO"/>
    <property type="match status" value="1"/>
</dbReference>
<evidence type="ECO:0000313" key="5">
    <source>
        <dbReference type="Proteomes" id="UP000306196"/>
    </source>
</evidence>
<evidence type="ECO:0000313" key="4">
    <source>
        <dbReference type="EMBL" id="TLD70974.1"/>
    </source>
</evidence>
<dbReference type="EMBL" id="VAUV01000006">
    <property type="protein sequence ID" value="TLD70974.1"/>
    <property type="molecule type" value="Genomic_DNA"/>
</dbReference>
<dbReference type="PANTHER" id="PTHR13504:SF38">
    <property type="entry name" value="FIDO DOMAIN-CONTAINING PROTEIN"/>
    <property type="match status" value="1"/>
</dbReference>
<gene>
    <name evidence="4" type="ORF">FEM03_08625</name>
</gene>
<dbReference type="Pfam" id="PF02661">
    <property type="entry name" value="Fic"/>
    <property type="match status" value="1"/>
</dbReference>
<dbReference type="AlphaFoldDB" id="A0A5R8KFA4"/>
<evidence type="ECO:0000256" key="2">
    <source>
        <dbReference type="PIRSR" id="PIRSR640198-3"/>
    </source>
</evidence>
<name>A0A5R8KFA4_9BACT</name>
<feature type="domain" description="Fido" evidence="3">
    <location>
        <begin position="236"/>
        <end position="376"/>
    </location>
</feature>
<dbReference type="InterPro" id="IPR036597">
    <property type="entry name" value="Fido-like_dom_sf"/>
</dbReference>
<dbReference type="Proteomes" id="UP000306196">
    <property type="component" value="Unassembled WGS sequence"/>
</dbReference>
<organism evidence="4 5">
    <name type="scientific">Phragmitibacter flavus</name>
    <dbReference type="NCBI Taxonomy" id="2576071"/>
    <lineage>
        <taxon>Bacteria</taxon>
        <taxon>Pseudomonadati</taxon>
        <taxon>Verrucomicrobiota</taxon>
        <taxon>Verrucomicrobiia</taxon>
        <taxon>Verrucomicrobiales</taxon>
        <taxon>Verrucomicrobiaceae</taxon>
        <taxon>Phragmitibacter</taxon>
    </lineage>
</organism>
<evidence type="ECO:0000259" key="3">
    <source>
        <dbReference type="PROSITE" id="PS51459"/>
    </source>
</evidence>
<dbReference type="GO" id="GO:0005524">
    <property type="term" value="F:ATP binding"/>
    <property type="evidence" value="ECO:0007669"/>
    <property type="project" value="UniProtKB-KW"/>
</dbReference>
<keyword evidence="5" id="KW-1185">Reference proteome</keyword>
<proteinExistence type="predicted"/>
<keyword evidence="1" id="KW-0547">Nucleotide-binding</keyword>
<dbReference type="SUPFAM" id="SSF140931">
    <property type="entry name" value="Fic-like"/>
    <property type="match status" value="1"/>
</dbReference>
<accession>A0A5R8KFA4</accession>
<feature type="site" description="Important for autoinhibition of adenylyltransferase activity" evidence="2">
    <location>
        <position position="187"/>
    </location>
</feature>
<dbReference type="InterPro" id="IPR040198">
    <property type="entry name" value="Fido_containing"/>
</dbReference>
<protein>
    <submittedName>
        <fullName evidence="4">Fic family protein</fullName>
    </submittedName>
</protein>
<comment type="caution">
    <text evidence="4">The sequence shown here is derived from an EMBL/GenBank/DDBJ whole genome shotgun (WGS) entry which is preliminary data.</text>
</comment>
<dbReference type="PANTHER" id="PTHR13504">
    <property type="entry name" value="FIDO DOMAIN-CONTAINING PROTEIN DDB_G0283145"/>
    <property type="match status" value="1"/>
</dbReference>